<evidence type="ECO:0000313" key="4">
    <source>
        <dbReference type="EMBL" id="KKL16242.1"/>
    </source>
</evidence>
<feature type="domain" description="Solute-binding protein family 5" evidence="3">
    <location>
        <begin position="96"/>
        <end position="266"/>
    </location>
</feature>
<dbReference type="PANTHER" id="PTHR30290">
    <property type="entry name" value="PERIPLASMIC BINDING COMPONENT OF ABC TRANSPORTER"/>
    <property type="match status" value="1"/>
</dbReference>
<feature type="non-terminal residue" evidence="4">
    <location>
        <position position="267"/>
    </location>
</feature>
<gene>
    <name evidence="4" type="ORF">LCGC14_2497560</name>
</gene>
<keyword evidence="2" id="KW-0472">Membrane</keyword>
<organism evidence="4">
    <name type="scientific">marine sediment metagenome</name>
    <dbReference type="NCBI Taxonomy" id="412755"/>
    <lineage>
        <taxon>unclassified sequences</taxon>
        <taxon>metagenomes</taxon>
        <taxon>ecological metagenomes</taxon>
    </lineage>
</organism>
<accession>A0A0F9BQW9</accession>
<dbReference type="InterPro" id="IPR019546">
    <property type="entry name" value="TAT_signal_bac_arc"/>
</dbReference>
<evidence type="ECO:0000256" key="2">
    <source>
        <dbReference type="SAM" id="Phobius"/>
    </source>
</evidence>
<dbReference type="GO" id="GO:0015833">
    <property type="term" value="P:peptide transport"/>
    <property type="evidence" value="ECO:0007669"/>
    <property type="project" value="TreeGrafter"/>
</dbReference>
<dbReference type="Pfam" id="PF00496">
    <property type="entry name" value="SBP_bac_5"/>
    <property type="match status" value="1"/>
</dbReference>
<dbReference type="EMBL" id="LAZR01039744">
    <property type="protein sequence ID" value="KKL16242.1"/>
    <property type="molecule type" value="Genomic_DNA"/>
</dbReference>
<keyword evidence="1" id="KW-0732">Signal</keyword>
<evidence type="ECO:0000259" key="3">
    <source>
        <dbReference type="Pfam" id="PF00496"/>
    </source>
</evidence>
<dbReference type="PROSITE" id="PS51318">
    <property type="entry name" value="TAT"/>
    <property type="match status" value="1"/>
</dbReference>
<dbReference type="GO" id="GO:1904680">
    <property type="term" value="F:peptide transmembrane transporter activity"/>
    <property type="evidence" value="ECO:0007669"/>
    <property type="project" value="TreeGrafter"/>
</dbReference>
<evidence type="ECO:0000256" key="1">
    <source>
        <dbReference type="ARBA" id="ARBA00022729"/>
    </source>
</evidence>
<dbReference type="InterPro" id="IPR000914">
    <property type="entry name" value="SBP_5_dom"/>
</dbReference>
<dbReference type="InterPro" id="IPR006311">
    <property type="entry name" value="TAT_signal"/>
</dbReference>
<name>A0A0F9BQW9_9ZZZZ</name>
<protein>
    <recommendedName>
        <fullName evidence="3">Solute-binding protein family 5 domain-containing protein</fullName>
    </recommendedName>
</protein>
<dbReference type="AlphaFoldDB" id="A0A0F9BQW9"/>
<feature type="transmembrane region" description="Helical" evidence="2">
    <location>
        <begin position="21"/>
        <end position="40"/>
    </location>
</feature>
<dbReference type="SUPFAM" id="SSF53850">
    <property type="entry name" value="Periplasmic binding protein-like II"/>
    <property type="match status" value="1"/>
</dbReference>
<keyword evidence="2" id="KW-1133">Transmembrane helix</keyword>
<comment type="caution">
    <text evidence="4">The sequence shown here is derived from an EMBL/GenBank/DDBJ whole genome shotgun (WGS) entry which is preliminary data.</text>
</comment>
<reference evidence="4" key="1">
    <citation type="journal article" date="2015" name="Nature">
        <title>Complex archaea that bridge the gap between prokaryotes and eukaryotes.</title>
        <authorList>
            <person name="Spang A."/>
            <person name="Saw J.H."/>
            <person name="Jorgensen S.L."/>
            <person name="Zaremba-Niedzwiedzka K."/>
            <person name="Martijn J."/>
            <person name="Lind A.E."/>
            <person name="van Eijk R."/>
            <person name="Schleper C."/>
            <person name="Guy L."/>
            <person name="Ettema T.J."/>
        </authorList>
    </citation>
    <scope>NUCLEOTIDE SEQUENCE</scope>
</reference>
<dbReference type="PANTHER" id="PTHR30290:SF38">
    <property type="entry name" value="D,D-DIPEPTIDE-BINDING PERIPLASMIC PROTEIN DDPA-RELATED"/>
    <property type="match status" value="1"/>
</dbReference>
<dbReference type="Gene3D" id="3.40.190.10">
    <property type="entry name" value="Periplasmic binding protein-like II"/>
    <property type="match status" value="1"/>
</dbReference>
<sequence>MTEIKDLEILFKMGKITRREFLARVSVLGLTAALSPTLFATSAHASAPKKGGRFRMALRGGSTADALDPANMSDDYMINFKNQLRNCLVEIDHKFNPVPELAESWEATPDAVKWVFKLRKGVEFHNGKTLDAEDVIYSINYHRGKDSKSAAKGQLAPVTEIKADGKYTVIFTLKSGNADFPFIMSDHYLTISPAGTKGADWEKGIGTGGYILESFEPGVRGFTKRNPYYWKVDPEGNQLPYVDSIEVPRDPGTEANLIKLIAGEFDF</sequence>
<keyword evidence="2" id="KW-0812">Transmembrane</keyword>
<dbReference type="InterPro" id="IPR039424">
    <property type="entry name" value="SBP_5"/>
</dbReference>
<proteinExistence type="predicted"/>
<dbReference type="NCBIfam" id="TIGR01409">
    <property type="entry name" value="TAT_signal_seq"/>
    <property type="match status" value="1"/>
</dbReference>